<dbReference type="Pfam" id="PF01336">
    <property type="entry name" value="tRNA_anti-codon"/>
    <property type="match status" value="1"/>
</dbReference>
<evidence type="ECO:0000256" key="1">
    <source>
        <dbReference type="ARBA" id="ARBA00004496"/>
    </source>
</evidence>
<feature type="binding site" evidence="11">
    <location>
        <position position="418"/>
    </location>
    <ligand>
        <name>Mg(2+)</name>
        <dbReference type="ChEBI" id="CHEBI:18420"/>
        <label>2</label>
    </ligand>
</feature>
<dbReference type="InterPro" id="IPR018149">
    <property type="entry name" value="Lys-tRNA-synth_II_C"/>
</dbReference>
<dbReference type="PATRIC" id="fig|1423763.3.peg.304"/>
<feature type="binding site" evidence="11">
    <location>
        <position position="418"/>
    </location>
    <ligand>
        <name>Mg(2+)</name>
        <dbReference type="ChEBI" id="CHEBI:18420"/>
        <label>1</label>
    </ligand>
</feature>
<gene>
    <name evidence="11" type="primary">lysS</name>
    <name evidence="14" type="ORF">FC46_GL000299</name>
</gene>
<dbReference type="PANTHER" id="PTHR42918:SF15">
    <property type="entry name" value="LYSINE--TRNA LIGASE, CHLOROPLASTIC_MITOCHONDRIAL"/>
    <property type="match status" value="1"/>
</dbReference>
<dbReference type="GO" id="GO:0140096">
    <property type="term" value="F:catalytic activity, acting on a protein"/>
    <property type="evidence" value="ECO:0007669"/>
    <property type="project" value="UniProtKB-ARBA"/>
</dbReference>
<evidence type="ECO:0000256" key="12">
    <source>
        <dbReference type="RuleBase" id="RU000336"/>
    </source>
</evidence>
<comment type="subunit">
    <text evidence="11">Homodimer.</text>
</comment>
<dbReference type="PROSITE" id="PS50862">
    <property type="entry name" value="AA_TRNA_LIGASE_II"/>
    <property type="match status" value="1"/>
</dbReference>
<evidence type="ECO:0000256" key="8">
    <source>
        <dbReference type="ARBA" id="ARBA00022917"/>
    </source>
</evidence>
<keyword evidence="4 11" id="KW-0436">Ligase</keyword>
<dbReference type="InterPro" id="IPR044136">
    <property type="entry name" value="Lys-tRNA-ligase_II_N"/>
</dbReference>
<dbReference type="FunFam" id="2.40.50.140:FF:000024">
    <property type="entry name" value="Lysine--tRNA ligase"/>
    <property type="match status" value="1"/>
</dbReference>
<dbReference type="NCBIfam" id="TIGR00499">
    <property type="entry name" value="lysS_bact"/>
    <property type="match status" value="1"/>
</dbReference>
<evidence type="ECO:0000256" key="4">
    <source>
        <dbReference type="ARBA" id="ARBA00022598"/>
    </source>
</evidence>
<dbReference type="HAMAP" id="MF_00252">
    <property type="entry name" value="Lys_tRNA_synth_class2"/>
    <property type="match status" value="1"/>
</dbReference>
<dbReference type="NCBIfam" id="NF001756">
    <property type="entry name" value="PRK00484.1"/>
    <property type="match status" value="1"/>
</dbReference>
<comment type="similarity">
    <text evidence="2 11">Belongs to the class-II aminoacyl-tRNA synthetase family.</text>
</comment>
<dbReference type="STRING" id="1423763.FC46_GL000299"/>
<evidence type="ECO:0000313" key="14">
    <source>
        <dbReference type="EMBL" id="KRL90288.1"/>
    </source>
</evidence>
<evidence type="ECO:0000259" key="13">
    <source>
        <dbReference type="PROSITE" id="PS50862"/>
    </source>
</evidence>
<dbReference type="PANTHER" id="PTHR42918">
    <property type="entry name" value="LYSYL-TRNA SYNTHETASE"/>
    <property type="match status" value="1"/>
</dbReference>
<dbReference type="GO" id="GO:0016740">
    <property type="term" value="F:transferase activity"/>
    <property type="evidence" value="ECO:0007669"/>
    <property type="project" value="UniProtKB-ARBA"/>
</dbReference>
<keyword evidence="8 11" id="KW-0648">Protein biosynthesis</keyword>
<evidence type="ECO:0000256" key="9">
    <source>
        <dbReference type="ARBA" id="ARBA00023146"/>
    </source>
</evidence>
<name>A0A0R1UAC2_9LACO</name>
<keyword evidence="3 11" id="KW-0963">Cytoplasm</keyword>
<dbReference type="Proteomes" id="UP000051036">
    <property type="component" value="Unassembled WGS sequence"/>
</dbReference>
<dbReference type="CDD" id="cd00775">
    <property type="entry name" value="LysRS_core"/>
    <property type="match status" value="1"/>
</dbReference>
<dbReference type="GO" id="GO:0000287">
    <property type="term" value="F:magnesium ion binding"/>
    <property type="evidence" value="ECO:0007669"/>
    <property type="project" value="UniProtKB-UniRule"/>
</dbReference>
<comment type="catalytic activity">
    <reaction evidence="10 11 12">
        <text>tRNA(Lys) + L-lysine + ATP = L-lysyl-tRNA(Lys) + AMP + diphosphate</text>
        <dbReference type="Rhea" id="RHEA:20792"/>
        <dbReference type="Rhea" id="RHEA-COMP:9696"/>
        <dbReference type="Rhea" id="RHEA-COMP:9697"/>
        <dbReference type="ChEBI" id="CHEBI:30616"/>
        <dbReference type="ChEBI" id="CHEBI:32551"/>
        <dbReference type="ChEBI" id="CHEBI:33019"/>
        <dbReference type="ChEBI" id="CHEBI:78442"/>
        <dbReference type="ChEBI" id="CHEBI:78529"/>
        <dbReference type="ChEBI" id="CHEBI:456215"/>
        <dbReference type="EC" id="6.1.1.6"/>
    </reaction>
</comment>
<dbReference type="GO" id="GO:0000049">
    <property type="term" value="F:tRNA binding"/>
    <property type="evidence" value="ECO:0007669"/>
    <property type="project" value="TreeGrafter"/>
</dbReference>
<feature type="domain" description="Aminoacyl-transfer RNA synthetases class-II family profile" evidence="13">
    <location>
        <begin position="184"/>
        <end position="499"/>
    </location>
</feature>
<organism evidence="14 15">
    <name type="scientific">Lactobacillus kalixensis DSM 16043</name>
    <dbReference type="NCBI Taxonomy" id="1423763"/>
    <lineage>
        <taxon>Bacteria</taxon>
        <taxon>Bacillati</taxon>
        <taxon>Bacillota</taxon>
        <taxon>Bacilli</taxon>
        <taxon>Lactobacillales</taxon>
        <taxon>Lactobacillaceae</taxon>
        <taxon>Lactobacillus</taxon>
    </lineage>
</organism>
<dbReference type="FunFam" id="3.30.930.10:FF:000238">
    <property type="entry name" value="Lysine--tRNA ligase"/>
    <property type="match status" value="1"/>
</dbReference>
<keyword evidence="6 11" id="KW-0547">Nucleotide-binding</keyword>
<keyword evidence="7 11" id="KW-0067">ATP-binding</keyword>
<dbReference type="SUPFAM" id="SSF55681">
    <property type="entry name" value="Class II aaRS and biotin synthetases"/>
    <property type="match status" value="1"/>
</dbReference>
<reference evidence="14 15" key="1">
    <citation type="journal article" date="2015" name="Genome Announc.">
        <title>Expanding the biotechnology potential of lactobacilli through comparative genomics of 213 strains and associated genera.</title>
        <authorList>
            <person name="Sun Z."/>
            <person name="Harris H.M."/>
            <person name="McCann A."/>
            <person name="Guo C."/>
            <person name="Argimon S."/>
            <person name="Zhang W."/>
            <person name="Yang X."/>
            <person name="Jeffery I.B."/>
            <person name="Cooney J.C."/>
            <person name="Kagawa T.F."/>
            <person name="Liu W."/>
            <person name="Song Y."/>
            <person name="Salvetti E."/>
            <person name="Wrobel A."/>
            <person name="Rasinkangas P."/>
            <person name="Parkhill J."/>
            <person name="Rea M.C."/>
            <person name="O'Sullivan O."/>
            <person name="Ritari J."/>
            <person name="Douillard F.P."/>
            <person name="Paul Ross R."/>
            <person name="Yang R."/>
            <person name="Briner A.E."/>
            <person name="Felis G.E."/>
            <person name="de Vos W.M."/>
            <person name="Barrangou R."/>
            <person name="Klaenhammer T.R."/>
            <person name="Caufield P.W."/>
            <person name="Cui Y."/>
            <person name="Zhang H."/>
            <person name="O'Toole P.W."/>
        </authorList>
    </citation>
    <scope>NUCLEOTIDE SEQUENCE [LARGE SCALE GENOMIC DNA]</scope>
    <source>
        <strain evidence="14 15">DSM 16043</strain>
    </source>
</reference>
<dbReference type="InterPro" id="IPR045864">
    <property type="entry name" value="aa-tRNA-synth_II/BPL/LPL"/>
</dbReference>
<dbReference type="AlphaFoldDB" id="A0A0R1UAC2"/>
<evidence type="ECO:0000256" key="6">
    <source>
        <dbReference type="ARBA" id="ARBA00022741"/>
    </source>
</evidence>
<keyword evidence="11 12" id="KW-0460">Magnesium</keyword>
<dbReference type="SUPFAM" id="SSF50249">
    <property type="entry name" value="Nucleic acid-binding proteins"/>
    <property type="match status" value="1"/>
</dbReference>
<keyword evidence="5 11" id="KW-0479">Metal-binding</keyword>
<comment type="cofactor">
    <cofactor evidence="11 12">
        <name>Mg(2+)</name>
        <dbReference type="ChEBI" id="CHEBI:18420"/>
    </cofactor>
    <text evidence="11 12">Binds 3 Mg(2+) ions per subunit.</text>
</comment>
<keyword evidence="15" id="KW-1185">Reference proteome</keyword>
<evidence type="ECO:0000256" key="2">
    <source>
        <dbReference type="ARBA" id="ARBA00008226"/>
    </source>
</evidence>
<keyword evidence="9 11" id="KW-0030">Aminoacyl-tRNA synthetase</keyword>
<dbReference type="Gene3D" id="3.30.930.10">
    <property type="entry name" value="Bira Bifunctional Protein, Domain 2"/>
    <property type="match status" value="1"/>
</dbReference>
<evidence type="ECO:0000256" key="5">
    <source>
        <dbReference type="ARBA" id="ARBA00022723"/>
    </source>
</evidence>
<dbReference type="Gene3D" id="2.40.50.140">
    <property type="entry name" value="Nucleic acid-binding proteins"/>
    <property type="match status" value="1"/>
</dbReference>
<dbReference type="GO" id="GO:0006430">
    <property type="term" value="P:lysyl-tRNA aminoacylation"/>
    <property type="evidence" value="ECO:0007669"/>
    <property type="project" value="UniProtKB-UniRule"/>
</dbReference>
<accession>A0A0R1UAC2</accession>
<dbReference type="Pfam" id="PF00152">
    <property type="entry name" value="tRNA-synt_2"/>
    <property type="match status" value="1"/>
</dbReference>
<feature type="binding site" evidence="11">
    <location>
        <position position="411"/>
    </location>
    <ligand>
        <name>Mg(2+)</name>
        <dbReference type="ChEBI" id="CHEBI:18420"/>
        <label>1</label>
    </ligand>
</feature>
<comment type="subcellular location">
    <subcellularLocation>
        <location evidence="1 11">Cytoplasm</location>
    </subcellularLocation>
</comment>
<sequence length="518" mass="59903">MEEFKLAKNEMNDQLIARRQKMDELREDGIEPFGVRKYDRQDLARTLEEKYRGEDKDELNDDMPKTKIAGRMLAKRGKGKVGFADLYDRTGKIQIYVRKDIVGEDNYKIFKKSDIGDFLGIEGEVMKTDTGELTIRAQHVTFLSKALRPLPDKYHGLKDVEQIYRQRYLDLITNHDSYMRFVHRTQIIQAIRNYLNERDFLEVETPVLHNIPGGAEARPFITHHNALDINLYMRIALELPLKRLIVGGMERVYEIGRVFRNEGLDTRHNPEFTELETYAAYWDFHDVMDEAEGIIRAAAKVVTDDGKVNYQGTEIDLGKPFRRVHMVDLIKEKTGVDFWKPMTIEEARKVADEHGVHYEEYWKVGHIINAFFEEFGEGSIVDPTFVYGHPVEVSPLAKKNADDPRFTDRFEIFIMGAEYGNAFSELNDPDDQRGRFEAQMAEREAGNDEADMIDEDYLRAMEFGMPPTGGLGIGIDRLVMLLTDAPAIRDVLLFPTMRPERDEVVEAEVKADMEKKNK</sequence>
<evidence type="ECO:0000256" key="7">
    <source>
        <dbReference type="ARBA" id="ARBA00022840"/>
    </source>
</evidence>
<dbReference type="EC" id="6.1.1.6" evidence="11"/>
<dbReference type="EMBL" id="AZFM01000012">
    <property type="protein sequence ID" value="KRL90288.1"/>
    <property type="molecule type" value="Genomic_DNA"/>
</dbReference>
<dbReference type="GO" id="GO:0005829">
    <property type="term" value="C:cytosol"/>
    <property type="evidence" value="ECO:0007669"/>
    <property type="project" value="TreeGrafter"/>
</dbReference>
<evidence type="ECO:0000256" key="3">
    <source>
        <dbReference type="ARBA" id="ARBA00022490"/>
    </source>
</evidence>
<dbReference type="InterPro" id="IPR004365">
    <property type="entry name" value="NA-bd_OB_tRNA"/>
</dbReference>
<proteinExistence type="inferred from homology"/>
<dbReference type="InterPro" id="IPR006195">
    <property type="entry name" value="aa-tRNA-synth_II"/>
</dbReference>
<evidence type="ECO:0000313" key="15">
    <source>
        <dbReference type="Proteomes" id="UP000051036"/>
    </source>
</evidence>
<evidence type="ECO:0000256" key="10">
    <source>
        <dbReference type="ARBA" id="ARBA00048573"/>
    </source>
</evidence>
<dbReference type="CDD" id="cd04322">
    <property type="entry name" value="LysRS_N"/>
    <property type="match status" value="1"/>
</dbReference>
<dbReference type="PRINTS" id="PR00982">
    <property type="entry name" value="TRNASYNTHLYS"/>
</dbReference>
<comment type="caution">
    <text evidence="14">The sequence shown here is derived from an EMBL/GenBank/DDBJ whole genome shotgun (WGS) entry which is preliminary data.</text>
</comment>
<evidence type="ECO:0000256" key="11">
    <source>
        <dbReference type="HAMAP-Rule" id="MF_00252"/>
    </source>
</evidence>
<dbReference type="InterPro" id="IPR004364">
    <property type="entry name" value="Aa-tRNA-synt_II"/>
</dbReference>
<dbReference type="InterPro" id="IPR002313">
    <property type="entry name" value="Lys-tRNA-ligase_II"/>
</dbReference>
<protein>
    <recommendedName>
        <fullName evidence="11">Lysine--tRNA ligase</fullName>
        <ecNumber evidence="11">6.1.1.6</ecNumber>
    </recommendedName>
    <alternativeName>
        <fullName evidence="11">Lysyl-tRNA synthetase</fullName>
        <shortName evidence="11">LysRS</shortName>
    </alternativeName>
</protein>
<dbReference type="GO" id="GO:0005524">
    <property type="term" value="F:ATP binding"/>
    <property type="evidence" value="ECO:0007669"/>
    <property type="project" value="UniProtKB-UniRule"/>
</dbReference>
<dbReference type="GO" id="GO:0004824">
    <property type="term" value="F:lysine-tRNA ligase activity"/>
    <property type="evidence" value="ECO:0007669"/>
    <property type="project" value="UniProtKB-UniRule"/>
</dbReference>
<dbReference type="InterPro" id="IPR012340">
    <property type="entry name" value="NA-bd_OB-fold"/>
</dbReference>